<accession>A0A1I7X406</accession>
<dbReference type="AlphaFoldDB" id="A0A1I7X406"/>
<dbReference type="Pfam" id="PF04438">
    <property type="entry name" value="zf-HIT"/>
    <property type="match status" value="1"/>
</dbReference>
<dbReference type="Proteomes" id="UP000095283">
    <property type="component" value="Unplaced"/>
</dbReference>
<dbReference type="GO" id="GO:0005634">
    <property type="term" value="C:nucleus"/>
    <property type="evidence" value="ECO:0007669"/>
    <property type="project" value="UniProtKB-ARBA"/>
</dbReference>
<dbReference type="WBParaSite" id="Hba_12325">
    <property type="protein sequence ID" value="Hba_12325"/>
    <property type="gene ID" value="Hba_12325"/>
</dbReference>
<evidence type="ECO:0000256" key="3">
    <source>
        <dbReference type="ARBA" id="ARBA00022833"/>
    </source>
</evidence>
<keyword evidence="2 4" id="KW-0863">Zinc-finger</keyword>
<sequence length="191" mass="21815">MFSIVVMRSSASSSSLTRHSARIEGNESTRVLDSAARNRRLKRQLDALEQDNAHDDPHANLVWHKAIPKFDENDVIGGGGQKGSGRKRLTEGASDESARKKRRFRAEHSKQRFRKNFVMLLEEENQANKDDPRMFMAYSKATAPPSKVPPRHFCVACGFPSKYTCIRCGARYCCIRCRDIHNDTRCMKWIV</sequence>
<evidence type="ECO:0000313" key="8">
    <source>
        <dbReference type="WBParaSite" id="Hba_12325"/>
    </source>
</evidence>
<name>A0A1I7X406_HETBA</name>
<evidence type="ECO:0000313" key="7">
    <source>
        <dbReference type="Proteomes" id="UP000095283"/>
    </source>
</evidence>
<dbReference type="InterPro" id="IPR007529">
    <property type="entry name" value="Znf_HIT"/>
</dbReference>
<evidence type="ECO:0000256" key="2">
    <source>
        <dbReference type="ARBA" id="ARBA00022771"/>
    </source>
</evidence>
<keyword evidence="7" id="KW-1185">Reference proteome</keyword>
<dbReference type="SUPFAM" id="SSF144232">
    <property type="entry name" value="HIT/MYND zinc finger-like"/>
    <property type="match status" value="1"/>
</dbReference>
<feature type="domain" description="HIT-type" evidence="6">
    <location>
        <begin position="154"/>
        <end position="186"/>
    </location>
</feature>
<evidence type="ECO:0000256" key="1">
    <source>
        <dbReference type="ARBA" id="ARBA00022723"/>
    </source>
</evidence>
<proteinExistence type="predicted"/>
<evidence type="ECO:0000256" key="4">
    <source>
        <dbReference type="PROSITE-ProRule" id="PRU00453"/>
    </source>
</evidence>
<evidence type="ECO:0000256" key="5">
    <source>
        <dbReference type="SAM" id="MobiDB-lite"/>
    </source>
</evidence>
<reference evidence="8" key="1">
    <citation type="submission" date="2016-11" db="UniProtKB">
        <authorList>
            <consortium name="WormBaseParasite"/>
        </authorList>
    </citation>
    <scope>IDENTIFICATION</scope>
</reference>
<dbReference type="GO" id="GO:0008270">
    <property type="term" value="F:zinc ion binding"/>
    <property type="evidence" value="ECO:0007669"/>
    <property type="project" value="UniProtKB-UniRule"/>
</dbReference>
<protein>
    <submittedName>
        <fullName evidence="8">HIT-type domain-containing protein</fullName>
    </submittedName>
</protein>
<dbReference type="PROSITE" id="PS51083">
    <property type="entry name" value="ZF_HIT"/>
    <property type="match status" value="1"/>
</dbReference>
<dbReference type="GO" id="GO:0006338">
    <property type="term" value="P:chromatin remodeling"/>
    <property type="evidence" value="ECO:0007669"/>
    <property type="project" value="InterPro"/>
</dbReference>
<feature type="region of interest" description="Disordered" evidence="5">
    <location>
        <begin position="72"/>
        <end position="100"/>
    </location>
</feature>
<keyword evidence="3" id="KW-0862">Zinc</keyword>
<keyword evidence="1" id="KW-0479">Metal-binding</keyword>
<dbReference type="CDD" id="cd21437">
    <property type="entry name" value="zf-HIT_ZNHIT1_like"/>
    <property type="match status" value="1"/>
</dbReference>
<dbReference type="PANTHER" id="PTHR13093">
    <property type="entry name" value="ZINC FINGER HIT DOMAIN CONTAINING PROTEIN 1"/>
    <property type="match status" value="1"/>
</dbReference>
<organism evidence="7 8">
    <name type="scientific">Heterorhabditis bacteriophora</name>
    <name type="common">Entomopathogenic nematode worm</name>
    <dbReference type="NCBI Taxonomy" id="37862"/>
    <lineage>
        <taxon>Eukaryota</taxon>
        <taxon>Metazoa</taxon>
        <taxon>Ecdysozoa</taxon>
        <taxon>Nematoda</taxon>
        <taxon>Chromadorea</taxon>
        <taxon>Rhabditida</taxon>
        <taxon>Rhabditina</taxon>
        <taxon>Rhabditomorpha</taxon>
        <taxon>Strongyloidea</taxon>
        <taxon>Heterorhabditidae</taxon>
        <taxon>Heterorhabditis</taxon>
    </lineage>
</organism>
<dbReference type="InterPro" id="IPR039723">
    <property type="entry name" value="Vps71/ZNHIT1"/>
</dbReference>
<evidence type="ECO:0000259" key="6">
    <source>
        <dbReference type="PROSITE" id="PS51083"/>
    </source>
</evidence>